<protein>
    <recommendedName>
        <fullName evidence="3">N-terminal of MaoC-like dehydratase domain-containing protein</fullName>
    </recommendedName>
</protein>
<dbReference type="RefSeq" id="WP_273924736.1">
    <property type="nucleotide sequence ID" value="NZ_JAQSIO010000001.1"/>
</dbReference>
<comment type="caution">
    <text evidence="1">The sequence shown here is derived from an EMBL/GenBank/DDBJ whole genome shotgun (WGS) entry which is preliminary data.</text>
</comment>
<dbReference type="PANTHER" id="PTHR28152">
    <property type="entry name" value="HYDROXYACYL-THIOESTER DEHYDRATASE TYPE 2, MITOCHONDRIAL"/>
    <property type="match status" value="1"/>
</dbReference>
<dbReference type="Gene3D" id="3.10.129.10">
    <property type="entry name" value="Hotdog Thioesterase"/>
    <property type="match status" value="1"/>
</dbReference>
<proteinExistence type="predicted"/>
<dbReference type="InterPro" id="IPR052741">
    <property type="entry name" value="Mitochondrial_HTD2"/>
</dbReference>
<dbReference type="InterPro" id="IPR029069">
    <property type="entry name" value="HotDog_dom_sf"/>
</dbReference>
<name>A0ABT5M9Y7_9BURK</name>
<sequence>MSKNHHNEGLLKFTNKHQDLPMSLETSTAQASVAKSAAPAATPLIRHESCSLSSVRRVAAMLDLSPDAWAVGQHLPRGWHFILLAADTAKSALRADGFPGLGVPMPDLGLPRLMLGGRKVTFQHDIPIGAELTRSSATVSVAHKKNAAGPVAVVTLSHALHLRNETEAAVLETQTYLLLPPRVGALTTPEANQGAAIQATHLKTVTPDDTLLFHYSALGFNSHRIHLDREHARQVEGFPDLVVNGGLATLLMTEFLRQDLGVTPRSLAVRHLAPLYCQRPMTLSADPVEGGWTLKAFDDHHQLAVEMEVKTA</sequence>
<reference evidence="1 2" key="1">
    <citation type="submission" date="2023-02" db="EMBL/GenBank/DDBJ databases">
        <title>Bacterial whole genome sequence for Curvibacter sp. HBC28.</title>
        <authorList>
            <person name="Le V."/>
            <person name="Ko S.-R."/>
            <person name="Ahn C.-Y."/>
            <person name="Oh H.-M."/>
        </authorList>
    </citation>
    <scope>NUCLEOTIDE SEQUENCE [LARGE SCALE GENOMIC DNA]</scope>
    <source>
        <strain evidence="1 2">HBC28</strain>
    </source>
</reference>
<dbReference type="SUPFAM" id="SSF54637">
    <property type="entry name" value="Thioesterase/thiol ester dehydrase-isomerase"/>
    <property type="match status" value="1"/>
</dbReference>
<evidence type="ECO:0000313" key="2">
    <source>
        <dbReference type="Proteomes" id="UP001528672"/>
    </source>
</evidence>
<organism evidence="1 2">
    <name type="scientific">Curvibacter microcysteis</name>
    <dbReference type="NCBI Taxonomy" id="3026419"/>
    <lineage>
        <taxon>Bacteria</taxon>
        <taxon>Pseudomonadati</taxon>
        <taxon>Pseudomonadota</taxon>
        <taxon>Betaproteobacteria</taxon>
        <taxon>Burkholderiales</taxon>
        <taxon>Comamonadaceae</taxon>
        <taxon>Curvibacter</taxon>
    </lineage>
</organism>
<dbReference type="Proteomes" id="UP001528672">
    <property type="component" value="Unassembled WGS sequence"/>
</dbReference>
<dbReference type="PANTHER" id="PTHR28152:SF1">
    <property type="entry name" value="HYDROXYACYL-THIOESTER DEHYDRATASE TYPE 2, MITOCHONDRIAL"/>
    <property type="match status" value="1"/>
</dbReference>
<keyword evidence="2" id="KW-1185">Reference proteome</keyword>
<evidence type="ECO:0000313" key="1">
    <source>
        <dbReference type="EMBL" id="MDD0813205.1"/>
    </source>
</evidence>
<evidence type="ECO:0008006" key="3">
    <source>
        <dbReference type="Google" id="ProtNLM"/>
    </source>
</evidence>
<gene>
    <name evidence="1" type="ORF">PSQ39_01035</name>
</gene>
<accession>A0ABT5M9Y7</accession>
<dbReference type="EMBL" id="JAQSIO010000001">
    <property type="protein sequence ID" value="MDD0813205.1"/>
    <property type="molecule type" value="Genomic_DNA"/>
</dbReference>